<dbReference type="Gene3D" id="3.20.20.140">
    <property type="entry name" value="Metal-dependent hydrolases"/>
    <property type="match status" value="1"/>
</dbReference>
<protein>
    <submittedName>
        <fullName evidence="4">Amidohydrolase family protein</fullName>
    </submittedName>
</protein>
<comment type="similarity">
    <text evidence="1">Belongs to the metallo-dependent hydrolases superfamily. ATZ/TRZ family.</text>
</comment>
<evidence type="ECO:0000256" key="1">
    <source>
        <dbReference type="ARBA" id="ARBA00006745"/>
    </source>
</evidence>
<proteinExistence type="inferred from homology"/>
<keyword evidence="5" id="KW-1185">Reference proteome</keyword>
<dbReference type="InterPro" id="IPR011059">
    <property type="entry name" value="Metal-dep_hydrolase_composite"/>
</dbReference>
<name>A0ABV9Z0Y4_9HYPH</name>
<evidence type="ECO:0000256" key="2">
    <source>
        <dbReference type="ARBA" id="ARBA00022801"/>
    </source>
</evidence>
<dbReference type="InterPro" id="IPR006680">
    <property type="entry name" value="Amidohydro-rel"/>
</dbReference>
<dbReference type="InterPro" id="IPR032466">
    <property type="entry name" value="Metal_Hydrolase"/>
</dbReference>
<dbReference type="SUPFAM" id="SSF51556">
    <property type="entry name" value="Metallo-dependent hydrolases"/>
    <property type="match status" value="1"/>
</dbReference>
<dbReference type="EMBL" id="JBHSJF010000006">
    <property type="protein sequence ID" value="MFC5068528.1"/>
    <property type="molecule type" value="Genomic_DNA"/>
</dbReference>
<dbReference type="RefSeq" id="WP_114957979.1">
    <property type="nucleotide sequence ID" value="NZ_JBHSJF010000006.1"/>
</dbReference>
<evidence type="ECO:0000313" key="4">
    <source>
        <dbReference type="EMBL" id="MFC5068528.1"/>
    </source>
</evidence>
<keyword evidence="2" id="KW-0378">Hydrolase</keyword>
<gene>
    <name evidence="4" type="ORF">ACFPFW_10955</name>
</gene>
<accession>A0ABV9Z0Y4</accession>
<reference evidence="5" key="1">
    <citation type="journal article" date="2019" name="Int. J. Syst. Evol. Microbiol.">
        <title>The Global Catalogue of Microorganisms (GCM) 10K type strain sequencing project: providing services to taxonomists for standard genome sequencing and annotation.</title>
        <authorList>
            <consortium name="The Broad Institute Genomics Platform"/>
            <consortium name="The Broad Institute Genome Sequencing Center for Infectious Disease"/>
            <person name="Wu L."/>
            <person name="Ma J."/>
        </authorList>
    </citation>
    <scope>NUCLEOTIDE SEQUENCE [LARGE SCALE GENOMIC DNA]</scope>
    <source>
        <strain evidence="5">CGMCC 1.16444</strain>
    </source>
</reference>
<dbReference type="Proteomes" id="UP001595796">
    <property type="component" value="Unassembled WGS sequence"/>
</dbReference>
<dbReference type="InterPro" id="IPR050287">
    <property type="entry name" value="MTA/SAH_deaminase"/>
</dbReference>
<comment type="caution">
    <text evidence="4">The sequence shown here is derived from an EMBL/GenBank/DDBJ whole genome shotgun (WGS) entry which is preliminary data.</text>
</comment>
<dbReference type="SUPFAM" id="SSF51338">
    <property type="entry name" value="Composite domain of metallo-dependent hydrolases"/>
    <property type="match status" value="2"/>
</dbReference>
<sequence>MSRHQPFVIRGGLVATPGDEAVRHADILVMDGVIAEIGAPGFEVSDGVAEMDASDRLIIPGLVNAHTHSHLAIAKGVSRSWTLELHLHNGPWTGGGQRFEDRYLLAQASAAEMLLKGCTACYDLVLELPAPTPEGMFATAAGFADAGMRAVIAPMMADRTFWRAIPGLRNALPKELRATVDSITLATKDVSLAACERMLEDWPFDRSVVRPALAPTIPLHCSDDFWTGCRDLAEKHGVGMQAHLAESKVQAVAGAASYGRSLTAHLDSLGVLGSHFTAAHGVWLDRHDLDILARRGACVAHNPSSNFRLGSGIADVPAMRSAGICVGIGSDACSCSDHQNLFETMRLASYLSRTASHEPNDWLTPRDVFGMATRGSARALGLQDVTGDIRPGLAADLVLLDLASVNFTPLNDALYQLVFAEEGRSVDRVMVGGRVVVEGGELVTIDYPELRRKLNNRAKAIFEANAPRKAALAALEPFVKQYCIGLAQGHRQVDIGGLGDE</sequence>
<evidence type="ECO:0000259" key="3">
    <source>
        <dbReference type="Pfam" id="PF01979"/>
    </source>
</evidence>
<dbReference type="Pfam" id="PF01979">
    <property type="entry name" value="Amidohydro_1"/>
    <property type="match status" value="1"/>
</dbReference>
<dbReference type="PANTHER" id="PTHR43794:SF11">
    <property type="entry name" value="AMIDOHYDROLASE-RELATED DOMAIN-CONTAINING PROTEIN"/>
    <property type="match status" value="1"/>
</dbReference>
<feature type="domain" description="Amidohydrolase-related" evidence="3">
    <location>
        <begin position="58"/>
        <end position="436"/>
    </location>
</feature>
<organism evidence="4 5">
    <name type="scientific">Flaviflagellibacter deserti</name>
    <dbReference type="NCBI Taxonomy" id="2267266"/>
    <lineage>
        <taxon>Bacteria</taxon>
        <taxon>Pseudomonadati</taxon>
        <taxon>Pseudomonadota</taxon>
        <taxon>Alphaproteobacteria</taxon>
        <taxon>Hyphomicrobiales</taxon>
        <taxon>Flaviflagellibacter</taxon>
    </lineage>
</organism>
<dbReference type="Gene3D" id="2.30.40.10">
    <property type="entry name" value="Urease, subunit C, domain 1"/>
    <property type="match status" value="1"/>
</dbReference>
<evidence type="ECO:0000313" key="5">
    <source>
        <dbReference type="Proteomes" id="UP001595796"/>
    </source>
</evidence>
<dbReference type="PANTHER" id="PTHR43794">
    <property type="entry name" value="AMINOHYDROLASE SSNA-RELATED"/>
    <property type="match status" value="1"/>
</dbReference>